<evidence type="ECO:0000313" key="4">
    <source>
        <dbReference type="Proteomes" id="UP001596548"/>
    </source>
</evidence>
<gene>
    <name evidence="3" type="ORF">ACFQS1_26830</name>
</gene>
<dbReference type="PANTHER" id="PTHR46696:SF1">
    <property type="entry name" value="CYTOCHROME P450 YJIB-RELATED"/>
    <property type="match status" value="1"/>
</dbReference>
<dbReference type="InterPro" id="IPR017972">
    <property type="entry name" value="Cyt_P450_CS"/>
</dbReference>
<dbReference type="InterPro" id="IPR036396">
    <property type="entry name" value="Cyt_P450_sf"/>
</dbReference>
<dbReference type="Proteomes" id="UP001596548">
    <property type="component" value="Unassembled WGS sequence"/>
</dbReference>
<dbReference type="Pfam" id="PF00067">
    <property type="entry name" value="p450"/>
    <property type="match status" value="1"/>
</dbReference>
<dbReference type="RefSeq" id="WP_378973454.1">
    <property type="nucleotide sequence ID" value="NZ_JBHTBJ010000024.1"/>
</dbReference>
<keyword evidence="2" id="KW-0503">Monooxygenase</keyword>
<keyword evidence="2" id="KW-0479">Metal-binding</keyword>
<evidence type="ECO:0000256" key="2">
    <source>
        <dbReference type="RuleBase" id="RU000461"/>
    </source>
</evidence>
<dbReference type="SUPFAM" id="SSF48264">
    <property type="entry name" value="Cytochrome P450"/>
    <property type="match status" value="1"/>
</dbReference>
<dbReference type="InterPro" id="IPR002397">
    <property type="entry name" value="Cyt_P450_B"/>
</dbReference>
<protein>
    <submittedName>
        <fullName evidence="3">Cytochrome P450</fullName>
        <ecNumber evidence="3">1.14.-.-</ecNumber>
    </submittedName>
</protein>
<sequence length="445" mass="48432">MLRTKIPAAVVEDPVGMTAMVSAVRTQVLGLVARRFTGGNGPYAGLSMLPEKILWPLHRDGLDPVPRMAEWRSRRPVARLPLPFGLRAWLVTGYEPVRQVLGSVDNYSNDFGKFAGRIGISVAQDPGGLGFADPPVHSRLRKVLTPEFTMRRLARLQPRIDAIVAGRLDAMAEMDGTADLWHDFALPIPALTICELLGVPYADRDYFQKLSTARFDMADGAHTTLDTIGESLTYLGGLITEQRRNPGDGLLGSLIRAHGDEIDDRELAGLADGVLTGGLETSASMLALGALVLMSDEGMAARMREGDNVDQMVEELLRYLTVVQVAFPRVAVRDVRVGGADIRAGDVVICSLSGADRDDVIGDDPERMDPARNPHKSHMAFGYGIHRCVGAELARMELRTAYPALIRRFPGMTPAVPPAELKFRRASIVFGLDELPVNLGDSLLH</sequence>
<keyword evidence="4" id="KW-1185">Reference proteome</keyword>
<comment type="similarity">
    <text evidence="1 2">Belongs to the cytochrome P450 family.</text>
</comment>
<evidence type="ECO:0000313" key="3">
    <source>
        <dbReference type="EMBL" id="MFC7277623.1"/>
    </source>
</evidence>
<dbReference type="EMBL" id="JBHTBJ010000024">
    <property type="protein sequence ID" value="MFC7277623.1"/>
    <property type="molecule type" value="Genomic_DNA"/>
</dbReference>
<dbReference type="PROSITE" id="PS00086">
    <property type="entry name" value="CYTOCHROME_P450"/>
    <property type="match status" value="1"/>
</dbReference>
<dbReference type="PRINTS" id="PR00385">
    <property type="entry name" value="P450"/>
</dbReference>
<reference evidence="4" key="1">
    <citation type="journal article" date="2019" name="Int. J. Syst. Evol. Microbiol.">
        <title>The Global Catalogue of Microorganisms (GCM) 10K type strain sequencing project: providing services to taxonomists for standard genome sequencing and annotation.</title>
        <authorList>
            <consortium name="The Broad Institute Genomics Platform"/>
            <consortium name="The Broad Institute Genome Sequencing Center for Infectious Disease"/>
            <person name="Wu L."/>
            <person name="Ma J."/>
        </authorList>
    </citation>
    <scope>NUCLEOTIDE SEQUENCE [LARGE SCALE GENOMIC DNA]</scope>
    <source>
        <strain evidence="4">XZYJT-10</strain>
    </source>
</reference>
<dbReference type="PRINTS" id="PR00359">
    <property type="entry name" value="BP450"/>
</dbReference>
<organism evidence="3 4">
    <name type="scientific">Paractinoplanes rhizophilus</name>
    <dbReference type="NCBI Taxonomy" id="1416877"/>
    <lineage>
        <taxon>Bacteria</taxon>
        <taxon>Bacillati</taxon>
        <taxon>Actinomycetota</taxon>
        <taxon>Actinomycetes</taxon>
        <taxon>Micromonosporales</taxon>
        <taxon>Micromonosporaceae</taxon>
        <taxon>Paractinoplanes</taxon>
    </lineage>
</organism>
<dbReference type="PANTHER" id="PTHR46696">
    <property type="entry name" value="P450, PUTATIVE (EUROFUNG)-RELATED"/>
    <property type="match status" value="1"/>
</dbReference>
<dbReference type="GO" id="GO:0016491">
    <property type="term" value="F:oxidoreductase activity"/>
    <property type="evidence" value="ECO:0007669"/>
    <property type="project" value="UniProtKB-KW"/>
</dbReference>
<keyword evidence="2 3" id="KW-0560">Oxidoreductase</keyword>
<proteinExistence type="inferred from homology"/>
<dbReference type="CDD" id="cd11030">
    <property type="entry name" value="CYP105-like"/>
    <property type="match status" value="1"/>
</dbReference>
<comment type="caution">
    <text evidence="3">The sequence shown here is derived from an EMBL/GenBank/DDBJ whole genome shotgun (WGS) entry which is preliminary data.</text>
</comment>
<dbReference type="EC" id="1.14.-.-" evidence="3"/>
<evidence type="ECO:0000256" key="1">
    <source>
        <dbReference type="ARBA" id="ARBA00010617"/>
    </source>
</evidence>
<dbReference type="Gene3D" id="1.10.630.10">
    <property type="entry name" value="Cytochrome P450"/>
    <property type="match status" value="1"/>
</dbReference>
<dbReference type="InterPro" id="IPR001128">
    <property type="entry name" value="Cyt_P450"/>
</dbReference>
<name>A0ABW2HWT4_9ACTN</name>
<keyword evidence="2" id="KW-0408">Iron</keyword>
<keyword evidence="2" id="KW-0349">Heme</keyword>
<accession>A0ABW2HWT4</accession>